<evidence type="ECO:0000313" key="9">
    <source>
        <dbReference type="EMBL" id="CAG9805151.1"/>
    </source>
</evidence>
<comment type="subunit">
    <text evidence="8">Component of the mitochondrial contact site and cristae organizing system (MICOS) complex.</text>
</comment>
<dbReference type="Pfam" id="PF15884">
    <property type="entry name" value="QIL1"/>
    <property type="match status" value="1"/>
</dbReference>
<dbReference type="OrthoDB" id="5948578at2759"/>
<evidence type="ECO:0000256" key="3">
    <source>
        <dbReference type="ARBA" id="ARBA00022692"/>
    </source>
</evidence>
<dbReference type="EMBL" id="OU895878">
    <property type="protein sequence ID" value="CAG9805151.1"/>
    <property type="molecule type" value="Genomic_DNA"/>
</dbReference>
<keyword evidence="7" id="KW-0472">Membrane</keyword>
<name>A0A9N9RUG5_9DIPT</name>
<comment type="subcellular location">
    <subcellularLocation>
        <location evidence="1 8">Mitochondrion inner membrane</location>
        <topology evidence="1 8">Single-pass membrane protein</topology>
    </subcellularLocation>
</comment>
<accession>A0A9N9RUG5</accession>
<reference evidence="9" key="2">
    <citation type="submission" date="2022-10" db="EMBL/GenBank/DDBJ databases">
        <authorList>
            <consortium name="ENA_rothamsted_submissions"/>
            <consortium name="culmorum"/>
            <person name="King R."/>
        </authorList>
    </citation>
    <scope>NUCLEOTIDE SEQUENCE</scope>
</reference>
<keyword evidence="10" id="KW-1185">Reference proteome</keyword>
<dbReference type="GO" id="GO:0042407">
    <property type="term" value="P:cristae formation"/>
    <property type="evidence" value="ECO:0007669"/>
    <property type="project" value="TreeGrafter"/>
</dbReference>
<proteinExistence type="inferred from homology"/>
<evidence type="ECO:0000313" key="10">
    <source>
        <dbReference type="Proteomes" id="UP001153620"/>
    </source>
</evidence>
<dbReference type="InterPro" id="IPR026769">
    <property type="entry name" value="Mic13"/>
</dbReference>
<evidence type="ECO:0000256" key="5">
    <source>
        <dbReference type="ARBA" id="ARBA00022989"/>
    </source>
</evidence>
<keyword evidence="6 8" id="KW-0496">Mitochondrion</keyword>
<evidence type="ECO:0000256" key="6">
    <source>
        <dbReference type="ARBA" id="ARBA00023128"/>
    </source>
</evidence>
<organism evidence="9 10">
    <name type="scientific">Chironomus riparius</name>
    <dbReference type="NCBI Taxonomy" id="315576"/>
    <lineage>
        <taxon>Eukaryota</taxon>
        <taxon>Metazoa</taxon>
        <taxon>Ecdysozoa</taxon>
        <taxon>Arthropoda</taxon>
        <taxon>Hexapoda</taxon>
        <taxon>Insecta</taxon>
        <taxon>Pterygota</taxon>
        <taxon>Neoptera</taxon>
        <taxon>Endopterygota</taxon>
        <taxon>Diptera</taxon>
        <taxon>Nematocera</taxon>
        <taxon>Chironomoidea</taxon>
        <taxon>Chironomidae</taxon>
        <taxon>Chironominae</taxon>
        <taxon>Chironomus</taxon>
    </lineage>
</organism>
<dbReference type="GO" id="GO:0061617">
    <property type="term" value="C:MICOS complex"/>
    <property type="evidence" value="ECO:0007669"/>
    <property type="project" value="UniProtKB-UniRule"/>
</dbReference>
<gene>
    <name evidence="9" type="ORF">CHIRRI_LOCUS8028</name>
</gene>
<evidence type="ECO:0000256" key="1">
    <source>
        <dbReference type="ARBA" id="ARBA00004434"/>
    </source>
</evidence>
<evidence type="ECO:0000256" key="7">
    <source>
        <dbReference type="ARBA" id="ARBA00023136"/>
    </source>
</evidence>
<dbReference type="PANTHER" id="PTHR31816:SF3">
    <property type="entry name" value="MICOS COMPLEX SUBUNIT MIC13"/>
    <property type="match status" value="1"/>
</dbReference>
<keyword evidence="4 8" id="KW-0999">Mitochondrion inner membrane</keyword>
<dbReference type="Proteomes" id="UP001153620">
    <property type="component" value="Chromosome 2"/>
</dbReference>
<dbReference type="GO" id="GO:0044284">
    <property type="term" value="C:mitochondrial crista junction"/>
    <property type="evidence" value="ECO:0007669"/>
    <property type="project" value="TreeGrafter"/>
</dbReference>
<evidence type="ECO:0000256" key="2">
    <source>
        <dbReference type="ARBA" id="ARBA00006771"/>
    </source>
</evidence>
<protein>
    <recommendedName>
        <fullName evidence="8">MICOS complex subunit MIC13</fullName>
    </recommendedName>
</protein>
<evidence type="ECO:0000256" key="4">
    <source>
        <dbReference type="ARBA" id="ARBA00022792"/>
    </source>
</evidence>
<comment type="function">
    <text evidence="8">Component of the MICOS complex, a large protein complex of the mitochondrial inner membrane that plays crucial roles in the maintenance of crista junctions, inner membrane architecture, and formation of contact sites to the outer membrane.</text>
</comment>
<comment type="similarity">
    <text evidence="2 8">Belongs to the MICOS complex subunit Mic13 family.</text>
</comment>
<keyword evidence="5" id="KW-1133">Transmembrane helix</keyword>
<reference evidence="9" key="1">
    <citation type="submission" date="2022-01" db="EMBL/GenBank/DDBJ databases">
        <authorList>
            <person name="King R."/>
        </authorList>
    </citation>
    <scope>NUCLEOTIDE SEQUENCE</scope>
</reference>
<keyword evidence="3" id="KW-0812">Transmembrane</keyword>
<dbReference type="PANTHER" id="PTHR31816">
    <property type="entry name" value="MICOS COMPLEX SUBUNIT MIC13"/>
    <property type="match status" value="1"/>
</dbReference>
<sequence length="125" mass="14123">MGIIKFAVKSGICIYAIKYTVDEGAWSSSDDAIKFKENCCNAINGNEYYQTGKSHFLTYVPVPELPQLPEQSELCYLTKYYWNQGVKGSIYYIRKTPCYIGQGVKKASDGITQLMNQPQPSEVKK</sequence>
<dbReference type="AlphaFoldDB" id="A0A9N9RUG5"/>
<evidence type="ECO:0000256" key="8">
    <source>
        <dbReference type="RuleBase" id="RU363009"/>
    </source>
</evidence>